<dbReference type="EMBL" id="FOYP01000001">
    <property type="protein sequence ID" value="SFR44226.1"/>
    <property type="molecule type" value="Genomic_DNA"/>
</dbReference>
<feature type="region of interest" description="Disordered" evidence="1">
    <location>
        <begin position="291"/>
        <end position="314"/>
    </location>
</feature>
<reference evidence="3" key="1">
    <citation type="submission" date="2016-10" db="EMBL/GenBank/DDBJ databases">
        <authorList>
            <person name="Varghese N."/>
            <person name="Submissions S."/>
        </authorList>
    </citation>
    <scope>NUCLEOTIDE SEQUENCE [LARGE SCALE GENOMIC DNA]</scope>
    <source>
        <strain evidence="3">DSM 26879</strain>
    </source>
</reference>
<evidence type="ECO:0000313" key="3">
    <source>
        <dbReference type="Proteomes" id="UP000199478"/>
    </source>
</evidence>
<sequence>MTYKTAQSAIPAAMPLARRRANTGQSAGPLAMLQRMAIQSPVATKQAALQVAADEGRAPVQMAALTAQHTFDCAPVSSAAGDTLQRAVSVVNNGGTWTVSGRPAFIRTTVLTRYLVAEWNDTHADEPDQQLDASSVNLSDEELDRCHSRSWQEIRDDLVEAFLNGDIDQPYFEGSSDALYGSNPHLDFYANMVIARNAVLAGATTNNVKVLCGHLNSAPHNLRLDDSVTNRFIGAAADPRLRFDSDDEAEMSDDTEQNMAYSSQYAPMSPGGTTFYNSSAAHVWEHGRMPVSEIPPHQRPLLFPGYDSSSDSDS</sequence>
<evidence type="ECO:0000256" key="1">
    <source>
        <dbReference type="SAM" id="MobiDB-lite"/>
    </source>
</evidence>
<protein>
    <submittedName>
        <fullName evidence="2">Uncharacterized protein</fullName>
    </submittedName>
</protein>
<organism evidence="2 3">
    <name type="scientific">Yoonia tamlensis</name>
    <dbReference type="NCBI Taxonomy" id="390270"/>
    <lineage>
        <taxon>Bacteria</taxon>
        <taxon>Pseudomonadati</taxon>
        <taxon>Pseudomonadota</taxon>
        <taxon>Alphaproteobacteria</taxon>
        <taxon>Rhodobacterales</taxon>
        <taxon>Paracoccaceae</taxon>
        <taxon>Yoonia</taxon>
    </lineage>
</organism>
<proteinExistence type="predicted"/>
<evidence type="ECO:0000313" key="2">
    <source>
        <dbReference type="EMBL" id="SFR44226.1"/>
    </source>
</evidence>
<name>A0A1I6GQ30_9RHOB</name>
<accession>A0A1I6GQ30</accession>
<dbReference type="Proteomes" id="UP000199478">
    <property type="component" value="Unassembled WGS sequence"/>
</dbReference>
<dbReference type="STRING" id="390270.SAMN04488005_2006"/>
<dbReference type="AlphaFoldDB" id="A0A1I6GQ30"/>
<keyword evidence="3" id="KW-1185">Reference proteome</keyword>
<gene>
    <name evidence="2" type="ORF">SAMN04488005_2006</name>
</gene>